<dbReference type="Proteomes" id="UP000276215">
    <property type="component" value="Unassembled WGS sequence"/>
</dbReference>
<feature type="region of interest" description="Disordered" evidence="1">
    <location>
        <begin position="324"/>
        <end position="362"/>
    </location>
</feature>
<feature type="compositionally biased region" description="Basic and acidic residues" evidence="1">
    <location>
        <begin position="45"/>
        <end position="59"/>
    </location>
</feature>
<evidence type="ECO:0000313" key="3">
    <source>
        <dbReference type="Proteomes" id="UP000276215"/>
    </source>
</evidence>
<feature type="compositionally biased region" description="Basic and acidic residues" evidence="1">
    <location>
        <begin position="326"/>
        <end position="337"/>
    </location>
</feature>
<sequence>MSPMRCLAPPTIPAHKGRSGDSVLEIPVGLEDSPALPNNGGSHQLKSDKNTNKRGKTSDSSRASSKDGSPSFHRGPSKRITRGANGISKRVLPDSTNLALKRPRKRPNLRKLSYNLAGDFEDLEENGYSDQSSESPAREFSVELPVPVVDPNGRTRVAKYGILGAQQVGIWEKNRRLAKQSDVNTDPLDEDNSFSDTSLPDLDVLEDVGTFKSGNENGTEDRFSEFVGDNSYEEGLHYTSCDVPPSLESNPMQSLLLSNHDGDTVGGNPPCHNLKENPGSFRVLLEMEHSKESNMNDNEKNVPQPQPLLPSQTSFAMNLSVAMQEDGQKKDAPKRELSTNPIKLSSGDQKLDEKKDLLGSEEDIPQNNSQLVANISFVLPYICSYCSS</sequence>
<dbReference type="EMBL" id="ML120470">
    <property type="protein sequence ID" value="RPA92546.1"/>
    <property type="molecule type" value="Genomic_DNA"/>
</dbReference>
<dbReference type="AlphaFoldDB" id="A0A3N4J328"/>
<feature type="compositionally biased region" description="Polar residues" evidence="1">
    <location>
        <begin position="338"/>
        <end position="348"/>
    </location>
</feature>
<keyword evidence="3" id="KW-1185">Reference proteome</keyword>
<evidence type="ECO:0000313" key="2">
    <source>
        <dbReference type="EMBL" id="RPA92546.1"/>
    </source>
</evidence>
<feature type="compositionally biased region" description="Low complexity" evidence="1">
    <location>
        <begin position="60"/>
        <end position="71"/>
    </location>
</feature>
<accession>A0A3N4J328</accession>
<dbReference type="STRING" id="1336337.A0A3N4J328"/>
<proteinExistence type="predicted"/>
<reference evidence="2 3" key="1">
    <citation type="journal article" date="2018" name="Nat. Ecol. Evol.">
        <title>Pezizomycetes genomes reveal the molecular basis of ectomycorrhizal truffle lifestyle.</title>
        <authorList>
            <person name="Murat C."/>
            <person name="Payen T."/>
            <person name="Noel B."/>
            <person name="Kuo A."/>
            <person name="Morin E."/>
            <person name="Chen J."/>
            <person name="Kohler A."/>
            <person name="Krizsan K."/>
            <person name="Balestrini R."/>
            <person name="Da Silva C."/>
            <person name="Montanini B."/>
            <person name="Hainaut M."/>
            <person name="Levati E."/>
            <person name="Barry K.W."/>
            <person name="Belfiori B."/>
            <person name="Cichocki N."/>
            <person name="Clum A."/>
            <person name="Dockter R.B."/>
            <person name="Fauchery L."/>
            <person name="Guy J."/>
            <person name="Iotti M."/>
            <person name="Le Tacon F."/>
            <person name="Lindquist E.A."/>
            <person name="Lipzen A."/>
            <person name="Malagnac F."/>
            <person name="Mello A."/>
            <person name="Molinier V."/>
            <person name="Miyauchi S."/>
            <person name="Poulain J."/>
            <person name="Riccioni C."/>
            <person name="Rubini A."/>
            <person name="Sitrit Y."/>
            <person name="Splivallo R."/>
            <person name="Traeger S."/>
            <person name="Wang M."/>
            <person name="Zifcakova L."/>
            <person name="Wipf D."/>
            <person name="Zambonelli A."/>
            <person name="Paolocci F."/>
            <person name="Nowrousian M."/>
            <person name="Ottonello S."/>
            <person name="Baldrian P."/>
            <person name="Spatafora J.W."/>
            <person name="Henrissat B."/>
            <person name="Nagy L.G."/>
            <person name="Aury J.M."/>
            <person name="Wincker P."/>
            <person name="Grigoriev I.V."/>
            <person name="Bonfante P."/>
            <person name="Martin F.M."/>
        </authorList>
    </citation>
    <scope>NUCLEOTIDE SEQUENCE [LARGE SCALE GENOMIC DNA]</scope>
    <source>
        <strain evidence="2 3">120613-1</strain>
    </source>
</reference>
<gene>
    <name evidence="2" type="ORF">L873DRAFT_183603</name>
</gene>
<protein>
    <submittedName>
        <fullName evidence="2">Uncharacterized protein</fullName>
    </submittedName>
</protein>
<evidence type="ECO:0000256" key="1">
    <source>
        <dbReference type="SAM" id="MobiDB-lite"/>
    </source>
</evidence>
<organism evidence="2 3">
    <name type="scientific">Choiromyces venosus 120613-1</name>
    <dbReference type="NCBI Taxonomy" id="1336337"/>
    <lineage>
        <taxon>Eukaryota</taxon>
        <taxon>Fungi</taxon>
        <taxon>Dikarya</taxon>
        <taxon>Ascomycota</taxon>
        <taxon>Pezizomycotina</taxon>
        <taxon>Pezizomycetes</taxon>
        <taxon>Pezizales</taxon>
        <taxon>Tuberaceae</taxon>
        <taxon>Choiromyces</taxon>
    </lineage>
</organism>
<dbReference type="OrthoDB" id="5397521at2759"/>
<name>A0A3N4J328_9PEZI</name>
<feature type="region of interest" description="Disordered" evidence="1">
    <location>
        <begin position="1"/>
        <end position="113"/>
    </location>
</feature>
<feature type="compositionally biased region" description="Basic and acidic residues" evidence="1">
    <location>
        <begin position="349"/>
        <end position="358"/>
    </location>
</feature>